<dbReference type="EMBL" id="JACEON010000001">
    <property type="protein sequence ID" value="MBA4610332.1"/>
    <property type="molecule type" value="Genomic_DNA"/>
</dbReference>
<feature type="domain" description="ComEC/Rec2-related protein" evidence="8">
    <location>
        <begin position="296"/>
        <end position="586"/>
    </location>
</feature>
<name>A0A838XJQ9_9HYPH</name>
<evidence type="ECO:0000256" key="7">
    <source>
        <dbReference type="SAM" id="Phobius"/>
    </source>
</evidence>
<dbReference type="RefSeq" id="WP_181758510.1">
    <property type="nucleotide sequence ID" value="NZ_BMCR01000001.1"/>
</dbReference>
<keyword evidence="3 7" id="KW-0812">Transmembrane</keyword>
<accession>A0A838XJQ9</accession>
<comment type="subcellular location">
    <subcellularLocation>
        <location evidence="1">Cell membrane</location>
        <topology evidence="1">Multi-pass membrane protein</topology>
    </subcellularLocation>
</comment>
<feature type="transmembrane region" description="Helical" evidence="7">
    <location>
        <begin position="567"/>
        <end position="586"/>
    </location>
</feature>
<feature type="transmembrane region" description="Helical" evidence="7">
    <location>
        <begin position="124"/>
        <end position="142"/>
    </location>
</feature>
<feature type="transmembrane region" description="Helical" evidence="7">
    <location>
        <begin position="76"/>
        <end position="94"/>
    </location>
</feature>
<feature type="transmembrane region" description="Helical" evidence="7">
    <location>
        <begin position="317"/>
        <end position="343"/>
    </location>
</feature>
<evidence type="ECO:0000256" key="6">
    <source>
        <dbReference type="SAM" id="MobiDB-lite"/>
    </source>
</evidence>
<evidence type="ECO:0000256" key="2">
    <source>
        <dbReference type="ARBA" id="ARBA00022475"/>
    </source>
</evidence>
<dbReference type="InterPro" id="IPR052159">
    <property type="entry name" value="Competence_DNA_uptake"/>
</dbReference>
<dbReference type="InterPro" id="IPR004477">
    <property type="entry name" value="ComEC_N"/>
</dbReference>
<keyword evidence="2" id="KW-1003">Cell membrane</keyword>
<feature type="transmembrane region" description="Helical" evidence="7">
    <location>
        <begin position="505"/>
        <end position="528"/>
    </location>
</feature>
<evidence type="ECO:0000313" key="11">
    <source>
        <dbReference type="Proteomes" id="UP000559404"/>
    </source>
</evidence>
<feature type="region of interest" description="Disordered" evidence="6">
    <location>
        <begin position="691"/>
        <end position="741"/>
    </location>
</feature>
<dbReference type="AlphaFoldDB" id="A0A838XJQ9"/>
<evidence type="ECO:0000256" key="1">
    <source>
        <dbReference type="ARBA" id="ARBA00004651"/>
    </source>
</evidence>
<dbReference type="NCBIfam" id="TIGR00360">
    <property type="entry name" value="ComEC_N-term"/>
    <property type="match status" value="1"/>
</dbReference>
<feature type="transmembrane region" description="Helical" evidence="7">
    <location>
        <begin position="428"/>
        <end position="445"/>
    </location>
</feature>
<reference evidence="10 11" key="1">
    <citation type="submission" date="2020-07" db="EMBL/GenBank/DDBJ databases">
        <authorList>
            <person name="Li M."/>
        </authorList>
    </citation>
    <scope>NUCLEOTIDE SEQUENCE [LARGE SCALE GENOMIC DNA]</scope>
    <source>
        <strain evidence="10 11">DSM 23284</strain>
    </source>
</reference>
<keyword evidence="11" id="KW-1185">Reference proteome</keyword>
<dbReference type="Pfam" id="PF03772">
    <property type="entry name" value="Competence"/>
    <property type="match status" value="1"/>
</dbReference>
<dbReference type="InterPro" id="IPR025405">
    <property type="entry name" value="DUF4131"/>
</dbReference>
<feature type="transmembrane region" description="Helical" evidence="7">
    <location>
        <begin position="100"/>
        <end position="117"/>
    </location>
</feature>
<feature type="transmembrane region" description="Helical" evidence="7">
    <location>
        <begin position="535"/>
        <end position="555"/>
    </location>
</feature>
<evidence type="ECO:0000259" key="8">
    <source>
        <dbReference type="Pfam" id="PF03772"/>
    </source>
</evidence>
<keyword evidence="4 7" id="KW-1133">Transmembrane helix</keyword>
<dbReference type="PANTHER" id="PTHR30619">
    <property type="entry name" value="DNA INTERNALIZATION/COMPETENCE PROTEIN COMEC/REC2"/>
    <property type="match status" value="1"/>
</dbReference>
<evidence type="ECO:0000256" key="5">
    <source>
        <dbReference type="ARBA" id="ARBA00023136"/>
    </source>
</evidence>
<sequence length="830" mass="87524">MSGRSGGPPAIGEDAEDAAPEAVAAAARLGERRGVGLARFRAARSRPRPSPARWSRAAVSHRFSQAVSEALDRGQGLVWAVLPFGLGIALYFHLPAEPSVVVLGLLAGLLTGFSLWLRRAGQAPAGLIVAALLLAGMTAAGVRTRAVEAPRLDRPRTVELAGFVEHVDRTARGHRLVLRVVSAGRLDAAARPARVRVSLRGEAKAPVVGAAVRMRARLMPPPRATMPGGYDFSFRAFFDGIGATGFVFGAARPADLGAVPTDLRLRSAIASLRAAVTQRIVEALGPGTASGLAAALIVGDRSGIPEPVTDALRTAGLAHILAISGLHMALFAGSVFFVIRAGLALSMRLSQSRPIDIWSAWGALFAASFYLVLSGASVATQRAYVMIVLVLAGRLLGRRSLTLRSVAIAAFAILLMTPEALLEPGFQMSFAAVVALITAYEELTRRRLARQRERHEEPQGSGIRQALVWAVKWLGAIFLTSLIAGIATGAIGVHHFHRIAPLGPLINLLAMPIVTALVMPMAVLALALLPLGLEVVPLTIMGAAIDQVVALALWAQENTPGEGTVGAPSAAATLLIVLAGLVACLAPKGYRRACLLPLAGALVLHLQHQPPDLLISDDGKSLALRDRSGDLYVTMRPTGFLGEVWLRAEGIPEAERRRRRVPKSAMSCDPQSCILLAYGPDGEGVEVGARARAGQAAPAAPPDALPGTPRTAASRDRMAHGPPAPEPQPGDARTPASAAQSHAPPLIVALVRRPDAFADDCQRADIIVTRLQAPEDCAARQVFDADRLRPSGTIAIRLTADAAGETRLNLTPSYRWQRPWTRTTEPGEAR</sequence>
<keyword evidence="5 7" id="KW-0472">Membrane</keyword>
<evidence type="ECO:0000259" key="9">
    <source>
        <dbReference type="Pfam" id="PF13567"/>
    </source>
</evidence>
<feature type="transmembrane region" description="Helical" evidence="7">
    <location>
        <begin position="403"/>
        <end position="422"/>
    </location>
</feature>
<comment type="caution">
    <text evidence="10">The sequence shown here is derived from an EMBL/GenBank/DDBJ whole genome shotgun (WGS) entry which is preliminary data.</text>
</comment>
<dbReference type="PANTHER" id="PTHR30619:SF1">
    <property type="entry name" value="RECOMBINATION PROTEIN 2"/>
    <property type="match status" value="1"/>
</dbReference>
<gene>
    <name evidence="10" type="ORF">H1W37_01605</name>
</gene>
<evidence type="ECO:0000313" key="10">
    <source>
        <dbReference type="EMBL" id="MBA4610332.1"/>
    </source>
</evidence>
<dbReference type="Proteomes" id="UP000559404">
    <property type="component" value="Unassembled WGS sequence"/>
</dbReference>
<feature type="domain" description="DUF4131" evidence="9">
    <location>
        <begin position="98"/>
        <end position="250"/>
    </location>
</feature>
<dbReference type="Pfam" id="PF13567">
    <property type="entry name" value="DUF4131"/>
    <property type="match status" value="1"/>
</dbReference>
<feature type="transmembrane region" description="Helical" evidence="7">
    <location>
        <begin position="355"/>
        <end position="373"/>
    </location>
</feature>
<feature type="transmembrane region" description="Helical" evidence="7">
    <location>
        <begin position="466"/>
        <end position="493"/>
    </location>
</feature>
<protein>
    <submittedName>
        <fullName evidence="10">ComEC/Rec2 family competence protein</fullName>
    </submittedName>
</protein>
<dbReference type="GO" id="GO:0005886">
    <property type="term" value="C:plasma membrane"/>
    <property type="evidence" value="ECO:0007669"/>
    <property type="project" value="UniProtKB-SubCell"/>
</dbReference>
<reference evidence="10 11" key="2">
    <citation type="submission" date="2020-08" db="EMBL/GenBank/DDBJ databases">
        <title>Stappia taiwanensis sp. nov., isolated from a coastal thermal spring.</title>
        <authorList>
            <person name="Kampfer P."/>
        </authorList>
    </citation>
    <scope>NUCLEOTIDE SEQUENCE [LARGE SCALE GENOMIC DNA]</scope>
    <source>
        <strain evidence="10 11">DSM 23284</strain>
    </source>
</reference>
<evidence type="ECO:0000256" key="4">
    <source>
        <dbReference type="ARBA" id="ARBA00022989"/>
    </source>
</evidence>
<evidence type="ECO:0000256" key="3">
    <source>
        <dbReference type="ARBA" id="ARBA00022692"/>
    </source>
</evidence>
<organism evidence="10 11">
    <name type="scientific">Stappia taiwanensis</name>
    <dbReference type="NCBI Taxonomy" id="992267"/>
    <lineage>
        <taxon>Bacteria</taxon>
        <taxon>Pseudomonadati</taxon>
        <taxon>Pseudomonadota</taxon>
        <taxon>Alphaproteobacteria</taxon>
        <taxon>Hyphomicrobiales</taxon>
        <taxon>Stappiaceae</taxon>
        <taxon>Stappia</taxon>
    </lineage>
</organism>
<proteinExistence type="predicted"/>